<dbReference type="PRINTS" id="PR00035">
    <property type="entry name" value="HTHGNTR"/>
</dbReference>
<dbReference type="CDD" id="cd07377">
    <property type="entry name" value="WHTH_GntR"/>
    <property type="match status" value="1"/>
</dbReference>
<dbReference type="SMART" id="SM00345">
    <property type="entry name" value="HTH_GNTR"/>
    <property type="match status" value="1"/>
</dbReference>
<keyword evidence="1" id="KW-0805">Transcription regulation</keyword>
<reference evidence="5 6" key="1">
    <citation type="submission" date="2017-03" db="EMBL/GenBank/DDBJ databases">
        <title>Genome sequence of Clostridium oryzae DSM 28571.</title>
        <authorList>
            <person name="Poehlein A."/>
            <person name="Daniel R."/>
        </authorList>
    </citation>
    <scope>NUCLEOTIDE SEQUENCE [LARGE SCALE GENOMIC DNA]</scope>
    <source>
        <strain evidence="5 6">DSM 28571</strain>
    </source>
</reference>
<evidence type="ECO:0000256" key="2">
    <source>
        <dbReference type="ARBA" id="ARBA00023125"/>
    </source>
</evidence>
<feature type="domain" description="HTH gntR-type" evidence="4">
    <location>
        <begin position="9"/>
        <end position="77"/>
    </location>
</feature>
<evidence type="ECO:0000259" key="4">
    <source>
        <dbReference type="PROSITE" id="PS50949"/>
    </source>
</evidence>
<dbReference type="PROSITE" id="PS50949">
    <property type="entry name" value="HTH_GNTR"/>
    <property type="match status" value="1"/>
</dbReference>
<dbReference type="InterPro" id="IPR050679">
    <property type="entry name" value="Bact_HTH_transcr_reg"/>
</dbReference>
<dbReference type="SUPFAM" id="SSF64288">
    <property type="entry name" value="Chorismate lyase-like"/>
    <property type="match status" value="1"/>
</dbReference>
<dbReference type="InterPro" id="IPR036388">
    <property type="entry name" value="WH-like_DNA-bd_sf"/>
</dbReference>
<accession>A0A1V4IRS8</accession>
<dbReference type="GO" id="GO:0003677">
    <property type="term" value="F:DNA binding"/>
    <property type="evidence" value="ECO:0007669"/>
    <property type="project" value="UniProtKB-KW"/>
</dbReference>
<organism evidence="5 6">
    <name type="scientific">Clostridium oryzae</name>
    <dbReference type="NCBI Taxonomy" id="1450648"/>
    <lineage>
        <taxon>Bacteria</taxon>
        <taxon>Bacillati</taxon>
        <taxon>Bacillota</taxon>
        <taxon>Clostridia</taxon>
        <taxon>Eubacteriales</taxon>
        <taxon>Clostridiaceae</taxon>
        <taxon>Clostridium</taxon>
    </lineage>
</organism>
<evidence type="ECO:0000313" key="6">
    <source>
        <dbReference type="Proteomes" id="UP000190080"/>
    </source>
</evidence>
<dbReference type="Gene3D" id="1.10.10.10">
    <property type="entry name" value="Winged helix-like DNA-binding domain superfamily/Winged helix DNA-binding domain"/>
    <property type="match status" value="1"/>
</dbReference>
<keyword evidence="6" id="KW-1185">Reference proteome</keyword>
<dbReference type="AlphaFoldDB" id="A0A1V4IRS8"/>
<sequence>MKLDNTIATPLYKQLEEMLRKEIETGERPAGSKIPTENELSEQYNVSRVTVRKALTKLTNMGYLDRKSGKGTFVAEKKLQRGLSNRVIGFTEMCNLMGVKPGARIIKIALEDPSPKEAELLHLKTDEKVLVLERIRYADDKPVILELNKFSESFSFLFNENFNDTSLYQILKEKHNIIFNHSSKTLDIIFASSKEAKALNISKGYPLLRIDSVLQDTNNDIFNLSQQLCIGDKFKLIV</sequence>
<dbReference type="Pfam" id="PF07702">
    <property type="entry name" value="UTRA"/>
    <property type="match status" value="1"/>
</dbReference>
<name>A0A1V4IRS8_9CLOT</name>
<dbReference type="EMBL" id="MZGV01000013">
    <property type="protein sequence ID" value="OPJ62728.1"/>
    <property type="molecule type" value="Genomic_DNA"/>
</dbReference>
<dbReference type="OrthoDB" id="46236at2"/>
<dbReference type="PANTHER" id="PTHR44846:SF1">
    <property type="entry name" value="MANNOSYL-D-GLYCERATE TRANSPORT_METABOLISM SYSTEM REPRESSOR MNGR-RELATED"/>
    <property type="match status" value="1"/>
</dbReference>
<dbReference type="SUPFAM" id="SSF46785">
    <property type="entry name" value="Winged helix' DNA-binding domain"/>
    <property type="match status" value="1"/>
</dbReference>
<dbReference type="PANTHER" id="PTHR44846">
    <property type="entry name" value="MANNOSYL-D-GLYCERATE TRANSPORT/METABOLISM SYSTEM REPRESSOR MNGR-RELATED"/>
    <property type="match status" value="1"/>
</dbReference>
<dbReference type="InterPro" id="IPR000524">
    <property type="entry name" value="Tscrpt_reg_HTH_GntR"/>
</dbReference>
<keyword evidence="3" id="KW-0804">Transcription</keyword>
<dbReference type="STRING" id="1450648.CLORY_16080"/>
<gene>
    <name evidence="5" type="primary">yurK_1</name>
    <name evidence="5" type="ORF">CLORY_16080</name>
</gene>
<evidence type="ECO:0000256" key="3">
    <source>
        <dbReference type="ARBA" id="ARBA00023163"/>
    </source>
</evidence>
<dbReference type="GO" id="GO:0045892">
    <property type="term" value="P:negative regulation of DNA-templated transcription"/>
    <property type="evidence" value="ECO:0007669"/>
    <property type="project" value="TreeGrafter"/>
</dbReference>
<dbReference type="SMART" id="SM00866">
    <property type="entry name" value="UTRA"/>
    <property type="match status" value="1"/>
</dbReference>
<dbReference type="GO" id="GO:0003700">
    <property type="term" value="F:DNA-binding transcription factor activity"/>
    <property type="evidence" value="ECO:0007669"/>
    <property type="project" value="InterPro"/>
</dbReference>
<comment type="caution">
    <text evidence="5">The sequence shown here is derived from an EMBL/GenBank/DDBJ whole genome shotgun (WGS) entry which is preliminary data.</text>
</comment>
<evidence type="ECO:0000256" key="1">
    <source>
        <dbReference type="ARBA" id="ARBA00023015"/>
    </source>
</evidence>
<dbReference type="RefSeq" id="WP_079423089.1">
    <property type="nucleotide sequence ID" value="NZ_MZGV01000013.1"/>
</dbReference>
<dbReference type="InterPro" id="IPR036390">
    <property type="entry name" value="WH_DNA-bd_sf"/>
</dbReference>
<dbReference type="Gene3D" id="3.40.1410.10">
    <property type="entry name" value="Chorismate lyase-like"/>
    <property type="match status" value="1"/>
</dbReference>
<dbReference type="FunFam" id="1.10.10.10:FF:000079">
    <property type="entry name" value="GntR family transcriptional regulator"/>
    <property type="match status" value="1"/>
</dbReference>
<dbReference type="Pfam" id="PF00392">
    <property type="entry name" value="GntR"/>
    <property type="match status" value="1"/>
</dbReference>
<keyword evidence="2" id="KW-0238">DNA-binding</keyword>
<evidence type="ECO:0000313" key="5">
    <source>
        <dbReference type="EMBL" id="OPJ62728.1"/>
    </source>
</evidence>
<dbReference type="InterPro" id="IPR011663">
    <property type="entry name" value="UTRA"/>
</dbReference>
<dbReference type="Proteomes" id="UP000190080">
    <property type="component" value="Unassembled WGS sequence"/>
</dbReference>
<proteinExistence type="predicted"/>
<protein>
    <submittedName>
        <fullName evidence="5">Putative HTH-type transcriptional regulator YurK</fullName>
    </submittedName>
</protein>
<dbReference type="InterPro" id="IPR028978">
    <property type="entry name" value="Chorismate_lyase_/UTRA_dom_sf"/>
</dbReference>